<feature type="non-terminal residue" evidence="2">
    <location>
        <position position="121"/>
    </location>
</feature>
<dbReference type="InterPro" id="IPR008816">
    <property type="entry name" value="Gly_zipper_2TM_dom"/>
</dbReference>
<dbReference type="PROSITE" id="PS51257">
    <property type="entry name" value="PROKAR_LIPOPROTEIN"/>
    <property type="match status" value="1"/>
</dbReference>
<dbReference type="AlphaFoldDB" id="A0A3B0YGV4"/>
<accession>A0A3B0YGV4</accession>
<organism evidence="2">
    <name type="scientific">hydrothermal vent metagenome</name>
    <dbReference type="NCBI Taxonomy" id="652676"/>
    <lineage>
        <taxon>unclassified sequences</taxon>
        <taxon>metagenomes</taxon>
        <taxon>ecological metagenomes</taxon>
    </lineage>
</organism>
<dbReference type="EMBL" id="UOFM01000343">
    <property type="protein sequence ID" value="VAW80148.1"/>
    <property type="molecule type" value="Genomic_DNA"/>
</dbReference>
<feature type="domain" description="Glycine zipper 2TM" evidence="1">
    <location>
        <begin position="57"/>
        <end position="96"/>
    </location>
</feature>
<proteinExistence type="predicted"/>
<name>A0A3B0YGV4_9ZZZZ</name>
<evidence type="ECO:0000313" key="2">
    <source>
        <dbReference type="EMBL" id="VAW80148.1"/>
    </source>
</evidence>
<evidence type="ECO:0000259" key="1">
    <source>
        <dbReference type="Pfam" id="PF05433"/>
    </source>
</evidence>
<keyword evidence="2" id="KW-0449">Lipoprotein</keyword>
<reference evidence="2" key="1">
    <citation type="submission" date="2018-06" db="EMBL/GenBank/DDBJ databases">
        <authorList>
            <person name="Zhirakovskaya E."/>
        </authorList>
    </citation>
    <scope>NUCLEOTIDE SEQUENCE</scope>
</reference>
<dbReference type="Pfam" id="PF05433">
    <property type="entry name" value="Rick_17kDa_Anti"/>
    <property type="match status" value="1"/>
</dbReference>
<gene>
    <name evidence="2" type="ORF">MNBD_GAMMA14-799</name>
</gene>
<protein>
    <submittedName>
        <fullName evidence="2">Putative outer membrane lipoprotein Pcp</fullName>
    </submittedName>
</protein>
<dbReference type="GO" id="GO:0019867">
    <property type="term" value="C:outer membrane"/>
    <property type="evidence" value="ECO:0007669"/>
    <property type="project" value="InterPro"/>
</dbReference>
<sequence length="121" mass="12344">MNRLFIIIMSMTLLTVSACATRGVNEVGPDSTSYLMHYEDGRVAEIKPIVIKDDGTGGFLGAITGAVIGSTMGRGRGSALATLGGGLLGAYAGNEIAKANAQELTVDLNNGSTVVVIAKGQ</sequence>